<evidence type="ECO:0000256" key="10">
    <source>
        <dbReference type="ARBA" id="ARBA00023136"/>
    </source>
</evidence>
<dbReference type="AlphaFoldDB" id="A0A7U3ZKH9"/>
<keyword evidence="16" id="KW-1185">Reference proteome</keyword>
<comment type="subcellular location">
    <subcellularLocation>
        <location evidence="2">Membrane</location>
        <topology evidence="2">Multi-pass membrane protein</topology>
    </subcellularLocation>
</comment>
<dbReference type="PRINTS" id="PR00344">
    <property type="entry name" value="BCTRLSENSOR"/>
</dbReference>
<dbReference type="InterPro" id="IPR003594">
    <property type="entry name" value="HATPase_dom"/>
</dbReference>
<dbReference type="PANTHER" id="PTHR45436">
    <property type="entry name" value="SENSOR HISTIDINE KINASE YKOH"/>
    <property type="match status" value="1"/>
</dbReference>
<feature type="coiled-coil region" evidence="11">
    <location>
        <begin position="278"/>
        <end position="305"/>
    </location>
</feature>
<dbReference type="SMART" id="SM00387">
    <property type="entry name" value="HATPase_c"/>
    <property type="match status" value="1"/>
</dbReference>
<dbReference type="SUPFAM" id="SSF158472">
    <property type="entry name" value="HAMP domain-like"/>
    <property type="match status" value="1"/>
</dbReference>
<gene>
    <name evidence="15" type="ordered locus">Runsl_2441</name>
</gene>
<evidence type="ECO:0000256" key="3">
    <source>
        <dbReference type="ARBA" id="ARBA00012438"/>
    </source>
</evidence>
<dbReference type="Gene3D" id="3.30.565.10">
    <property type="entry name" value="Histidine kinase-like ATPase, C-terminal domain"/>
    <property type="match status" value="1"/>
</dbReference>
<keyword evidence="11" id="KW-0175">Coiled coil</keyword>
<keyword evidence="9" id="KW-0902">Two-component regulatory system</keyword>
<feature type="transmembrane region" description="Helical" evidence="12">
    <location>
        <begin position="20"/>
        <end position="43"/>
    </location>
</feature>
<keyword evidence="5" id="KW-0808">Transferase</keyword>
<dbReference type="SUPFAM" id="SSF47384">
    <property type="entry name" value="Homodimeric domain of signal transducing histidine kinase"/>
    <property type="match status" value="1"/>
</dbReference>
<keyword evidence="4" id="KW-0597">Phosphoprotein</keyword>
<dbReference type="SMART" id="SM00304">
    <property type="entry name" value="HAMP"/>
    <property type="match status" value="1"/>
</dbReference>
<dbReference type="PROSITE" id="PS50109">
    <property type="entry name" value="HIS_KIN"/>
    <property type="match status" value="1"/>
</dbReference>
<keyword evidence="8 12" id="KW-1133">Transmembrane helix</keyword>
<protein>
    <recommendedName>
        <fullName evidence="3">histidine kinase</fullName>
        <ecNumber evidence="3">2.7.13.3</ecNumber>
    </recommendedName>
</protein>
<feature type="domain" description="Histidine kinase" evidence="13">
    <location>
        <begin position="252"/>
        <end position="469"/>
    </location>
</feature>
<evidence type="ECO:0000256" key="7">
    <source>
        <dbReference type="ARBA" id="ARBA00022777"/>
    </source>
</evidence>
<proteinExistence type="predicted"/>
<dbReference type="Pfam" id="PF02518">
    <property type="entry name" value="HATPase_c"/>
    <property type="match status" value="1"/>
</dbReference>
<evidence type="ECO:0000313" key="16">
    <source>
        <dbReference type="Proteomes" id="UP000000493"/>
    </source>
</evidence>
<evidence type="ECO:0000256" key="11">
    <source>
        <dbReference type="SAM" id="Coils"/>
    </source>
</evidence>
<dbReference type="Pfam" id="PF00512">
    <property type="entry name" value="HisKA"/>
    <property type="match status" value="1"/>
</dbReference>
<evidence type="ECO:0000256" key="1">
    <source>
        <dbReference type="ARBA" id="ARBA00000085"/>
    </source>
</evidence>
<reference evidence="15 16" key="2">
    <citation type="journal article" date="2012" name="Stand. Genomic Sci.">
        <title>Complete genome sequence of the aquatic bacterium Runella slithyformis type strain (LSU 4(T)).</title>
        <authorList>
            <person name="Copeland A."/>
            <person name="Zhang X."/>
            <person name="Misra M."/>
            <person name="Lapidus A."/>
            <person name="Nolan M."/>
            <person name="Lucas S."/>
            <person name="Deshpande S."/>
            <person name="Cheng J.F."/>
            <person name="Tapia R."/>
            <person name="Goodwin L.A."/>
            <person name="Pitluck S."/>
            <person name="Liolios K."/>
            <person name="Pagani I."/>
            <person name="Ivanova N."/>
            <person name="Mikhailova N."/>
            <person name="Pati A."/>
            <person name="Chen A."/>
            <person name="Palaniappan K."/>
            <person name="Land M."/>
            <person name="Hauser L."/>
            <person name="Pan C."/>
            <person name="Jeffries C.D."/>
            <person name="Detter J.C."/>
            <person name="Brambilla E.M."/>
            <person name="Rohde M."/>
            <person name="Djao O.D."/>
            <person name="Goker M."/>
            <person name="Sikorski J."/>
            <person name="Tindall B.J."/>
            <person name="Woyke T."/>
            <person name="Bristow J."/>
            <person name="Eisen J.A."/>
            <person name="Markowitz V."/>
            <person name="Hugenholtz P."/>
            <person name="Kyrpides N.C."/>
            <person name="Klenk H.P."/>
            <person name="Mavromatis K."/>
        </authorList>
    </citation>
    <scope>NUCLEOTIDE SEQUENCE [LARGE SCALE GENOMIC DNA]</scope>
    <source>
        <strain evidence="16">ATCC 29530 / DSM 19594 / LMG 11500 / NCIMB 11436 / LSU 4</strain>
    </source>
</reference>
<evidence type="ECO:0000313" key="15">
    <source>
        <dbReference type="EMBL" id="AEI48846.1"/>
    </source>
</evidence>
<evidence type="ECO:0000256" key="6">
    <source>
        <dbReference type="ARBA" id="ARBA00022692"/>
    </source>
</evidence>
<dbReference type="CDD" id="cd00082">
    <property type="entry name" value="HisKA"/>
    <property type="match status" value="1"/>
</dbReference>
<evidence type="ECO:0000256" key="8">
    <source>
        <dbReference type="ARBA" id="ARBA00022989"/>
    </source>
</evidence>
<dbReference type="InterPro" id="IPR003661">
    <property type="entry name" value="HisK_dim/P_dom"/>
</dbReference>
<dbReference type="SMART" id="SM00388">
    <property type="entry name" value="HisKA"/>
    <property type="match status" value="1"/>
</dbReference>
<organism evidence="15 16">
    <name type="scientific">Runella slithyformis (strain ATCC 29530 / DSM 19594 / LMG 11500 / NCIMB 11436 / LSU 4)</name>
    <dbReference type="NCBI Taxonomy" id="761193"/>
    <lineage>
        <taxon>Bacteria</taxon>
        <taxon>Pseudomonadati</taxon>
        <taxon>Bacteroidota</taxon>
        <taxon>Cytophagia</taxon>
        <taxon>Cytophagales</taxon>
        <taxon>Spirosomataceae</taxon>
        <taxon>Runella</taxon>
    </lineage>
</organism>
<dbReference type="FunFam" id="3.30.565.10:FF:000006">
    <property type="entry name" value="Sensor histidine kinase WalK"/>
    <property type="match status" value="1"/>
</dbReference>
<evidence type="ECO:0000256" key="5">
    <source>
        <dbReference type="ARBA" id="ARBA00022679"/>
    </source>
</evidence>
<evidence type="ECO:0000256" key="4">
    <source>
        <dbReference type="ARBA" id="ARBA00022553"/>
    </source>
</evidence>
<dbReference type="Pfam" id="PF00672">
    <property type="entry name" value="HAMP"/>
    <property type="match status" value="1"/>
</dbReference>
<dbReference type="InterPro" id="IPR036097">
    <property type="entry name" value="HisK_dim/P_sf"/>
</dbReference>
<dbReference type="RefSeq" id="WP_013928157.1">
    <property type="nucleotide sequence ID" value="NC_015703.1"/>
</dbReference>
<dbReference type="InterPro" id="IPR005467">
    <property type="entry name" value="His_kinase_dom"/>
</dbReference>
<feature type="domain" description="HAMP" evidence="14">
    <location>
        <begin position="191"/>
        <end position="244"/>
    </location>
</feature>
<dbReference type="InterPro" id="IPR004358">
    <property type="entry name" value="Sig_transdc_His_kin-like_C"/>
</dbReference>
<dbReference type="EC" id="2.7.13.3" evidence="3"/>
<dbReference type="InterPro" id="IPR003660">
    <property type="entry name" value="HAMP_dom"/>
</dbReference>
<dbReference type="PANTHER" id="PTHR45436:SF15">
    <property type="entry name" value="SENSOR HISTIDINE KINASE CUSS"/>
    <property type="match status" value="1"/>
</dbReference>
<comment type="catalytic activity">
    <reaction evidence="1">
        <text>ATP + protein L-histidine = ADP + protein N-phospho-L-histidine.</text>
        <dbReference type="EC" id="2.7.13.3"/>
    </reaction>
</comment>
<keyword evidence="7 15" id="KW-0418">Kinase</keyword>
<dbReference type="EMBL" id="CP002859">
    <property type="protein sequence ID" value="AEI48846.1"/>
    <property type="molecule type" value="Genomic_DNA"/>
</dbReference>
<evidence type="ECO:0000256" key="9">
    <source>
        <dbReference type="ARBA" id="ARBA00023012"/>
    </source>
</evidence>
<dbReference type="GO" id="GO:0005886">
    <property type="term" value="C:plasma membrane"/>
    <property type="evidence" value="ECO:0007669"/>
    <property type="project" value="TreeGrafter"/>
</dbReference>
<dbReference type="Gene3D" id="6.10.340.10">
    <property type="match status" value="1"/>
</dbReference>
<name>A0A7U3ZKH9_RUNSL</name>
<sequence>MKRILDVSHWNENMNIRLRLTLLFAVLVGSIMLAFSLSVYYLYNQFREKEFNKRLHDKALTTVRLFEDVGGITEELLHDIERNDLTTMYNEEVTVYDAADKIVYDSGKKPYRIAPALLAQVRAGRDLSLRDGEKEIVGVRYIDKRKQVLVVVAYAIDMYGFSKLERLRLILFTGWTVSLLLVVLAGWFFASDALRPVSDIIEQVKNISARNIHERLKARRQKDELGQLAATFNDLLSRLEDAFSSQRSFVSHASHELRTPLTIMMGQLEVALLQKRTMEDYQQTIKDAIEEVKKMRDLINGLLELARINNDIFQLHFRSLNTDDLLWQVRELLLTQFSHYNIQIEFDESQEEESEFRIKGDRALLQMAFMNIMENGCKYSEEHRVNVSLLTQSDTVRISFTDRGIGISEEDLPHIFEPFYRGDASKSRKGHGIGLALTQRIIQLHNGKIWVFSQLGKGTQFVISLPLQSNDEKMSS</sequence>
<evidence type="ECO:0000259" key="14">
    <source>
        <dbReference type="PROSITE" id="PS50885"/>
    </source>
</evidence>
<dbReference type="Gene3D" id="1.10.287.130">
    <property type="match status" value="1"/>
</dbReference>
<dbReference type="CDD" id="cd00075">
    <property type="entry name" value="HATPase"/>
    <property type="match status" value="1"/>
</dbReference>
<dbReference type="GO" id="GO:0000155">
    <property type="term" value="F:phosphorelay sensor kinase activity"/>
    <property type="evidence" value="ECO:0007669"/>
    <property type="project" value="InterPro"/>
</dbReference>
<dbReference type="InterPro" id="IPR036890">
    <property type="entry name" value="HATPase_C_sf"/>
</dbReference>
<reference evidence="16" key="1">
    <citation type="submission" date="2011-06" db="EMBL/GenBank/DDBJ databases">
        <title>The complete genome of chromosome of Runella slithyformis DSM 19594.</title>
        <authorList>
            <consortium name="US DOE Joint Genome Institute (JGI-PGF)"/>
            <person name="Lucas S."/>
            <person name="Han J."/>
            <person name="Lapidus A."/>
            <person name="Bruce D."/>
            <person name="Goodwin L."/>
            <person name="Pitluck S."/>
            <person name="Peters L."/>
            <person name="Kyrpides N."/>
            <person name="Mavromatis K."/>
            <person name="Ivanova N."/>
            <person name="Ovchinnikova G."/>
            <person name="Zhang X."/>
            <person name="Misra M."/>
            <person name="Detter J.C."/>
            <person name="Tapia R."/>
            <person name="Han C."/>
            <person name="Land M."/>
            <person name="Hauser L."/>
            <person name="Markowitz V."/>
            <person name="Cheng J.-F."/>
            <person name="Hugenholtz P."/>
            <person name="Woyke T."/>
            <person name="Wu D."/>
            <person name="Tindall B."/>
            <person name="Faehrich R."/>
            <person name="Brambilla E."/>
            <person name="Klenk H.-P."/>
            <person name="Eisen J.A."/>
        </authorList>
    </citation>
    <scope>NUCLEOTIDE SEQUENCE [LARGE SCALE GENOMIC DNA]</scope>
    <source>
        <strain evidence="16">ATCC 29530 / DSM 19594 / LMG 11500 / NCIMB 11436 / LSU 4</strain>
    </source>
</reference>
<feature type="transmembrane region" description="Helical" evidence="12">
    <location>
        <begin position="169"/>
        <end position="190"/>
    </location>
</feature>
<dbReference type="PROSITE" id="PS50885">
    <property type="entry name" value="HAMP"/>
    <property type="match status" value="1"/>
</dbReference>
<evidence type="ECO:0000256" key="12">
    <source>
        <dbReference type="SAM" id="Phobius"/>
    </source>
</evidence>
<dbReference type="KEGG" id="rsi:Runsl_2441"/>
<keyword evidence="10 12" id="KW-0472">Membrane</keyword>
<dbReference type="Proteomes" id="UP000000493">
    <property type="component" value="Chromosome"/>
</dbReference>
<dbReference type="SUPFAM" id="SSF55874">
    <property type="entry name" value="ATPase domain of HSP90 chaperone/DNA topoisomerase II/histidine kinase"/>
    <property type="match status" value="1"/>
</dbReference>
<dbReference type="InterPro" id="IPR050428">
    <property type="entry name" value="TCS_sensor_his_kinase"/>
</dbReference>
<dbReference type="CDD" id="cd06225">
    <property type="entry name" value="HAMP"/>
    <property type="match status" value="1"/>
</dbReference>
<evidence type="ECO:0000259" key="13">
    <source>
        <dbReference type="PROSITE" id="PS50109"/>
    </source>
</evidence>
<keyword evidence="6 12" id="KW-0812">Transmembrane</keyword>
<dbReference type="FunFam" id="1.10.287.130:FF:000001">
    <property type="entry name" value="Two-component sensor histidine kinase"/>
    <property type="match status" value="1"/>
</dbReference>
<evidence type="ECO:0000256" key="2">
    <source>
        <dbReference type="ARBA" id="ARBA00004141"/>
    </source>
</evidence>
<accession>A0A7U3ZKH9</accession>